<evidence type="ECO:0000256" key="8">
    <source>
        <dbReference type="SAM" id="MobiDB-lite"/>
    </source>
</evidence>
<dbReference type="SMART" id="SM00355">
    <property type="entry name" value="ZnF_C2H2"/>
    <property type="match status" value="4"/>
</dbReference>
<dbReference type="GO" id="GO:0008270">
    <property type="term" value="F:zinc ion binding"/>
    <property type="evidence" value="ECO:0007669"/>
    <property type="project" value="UniProtKB-KW"/>
</dbReference>
<dbReference type="EMBL" id="OY660866">
    <property type="protein sequence ID" value="CAJ1053630.1"/>
    <property type="molecule type" value="Genomic_DNA"/>
</dbReference>
<dbReference type="Proteomes" id="UP001178508">
    <property type="component" value="Chromosome 3"/>
</dbReference>
<keyword evidence="2" id="KW-0479">Metal-binding</keyword>
<evidence type="ECO:0000259" key="9">
    <source>
        <dbReference type="PROSITE" id="PS50157"/>
    </source>
</evidence>
<feature type="compositionally biased region" description="Basic and acidic residues" evidence="8">
    <location>
        <begin position="189"/>
        <end position="199"/>
    </location>
</feature>
<dbReference type="InterPro" id="IPR013087">
    <property type="entry name" value="Znf_C2H2_type"/>
</dbReference>
<evidence type="ECO:0000256" key="3">
    <source>
        <dbReference type="ARBA" id="ARBA00022737"/>
    </source>
</evidence>
<comment type="subcellular location">
    <subcellularLocation>
        <location evidence="1">Nucleus</location>
    </subcellularLocation>
</comment>
<keyword evidence="3" id="KW-0677">Repeat</keyword>
<evidence type="ECO:0000256" key="5">
    <source>
        <dbReference type="ARBA" id="ARBA00022833"/>
    </source>
</evidence>
<accession>A0AAV1EY58</accession>
<reference evidence="10" key="1">
    <citation type="submission" date="2023-08" db="EMBL/GenBank/DDBJ databases">
        <authorList>
            <person name="Alioto T."/>
            <person name="Alioto T."/>
            <person name="Gomez Garrido J."/>
        </authorList>
    </citation>
    <scope>NUCLEOTIDE SEQUENCE</scope>
</reference>
<evidence type="ECO:0000256" key="6">
    <source>
        <dbReference type="ARBA" id="ARBA00023242"/>
    </source>
</evidence>
<evidence type="ECO:0000313" key="10">
    <source>
        <dbReference type="EMBL" id="CAJ1053630.1"/>
    </source>
</evidence>
<feature type="region of interest" description="Disordered" evidence="8">
    <location>
        <begin position="174"/>
        <end position="199"/>
    </location>
</feature>
<dbReference type="SUPFAM" id="SSF57667">
    <property type="entry name" value="beta-beta-alpha zinc fingers"/>
    <property type="match status" value="3"/>
</dbReference>
<dbReference type="FunFam" id="3.30.160.60:FF:000345">
    <property type="entry name" value="Zinc finger protein Gfi-1"/>
    <property type="match status" value="1"/>
</dbReference>
<evidence type="ECO:0000313" key="11">
    <source>
        <dbReference type="Proteomes" id="UP001178508"/>
    </source>
</evidence>
<dbReference type="PANTHER" id="PTHR24394">
    <property type="entry name" value="ZINC FINGER PROTEIN"/>
    <property type="match status" value="1"/>
</dbReference>
<feature type="compositionally biased region" description="Polar residues" evidence="8">
    <location>
        <begin position="93"/>
        <end position="107"/>
    </location>
</feature>
<keyword evidence="6" id="KW-0539">Nucleus</keyword>
<evidence type="ECO:0000256" key="4">
    <source>
        <dbReference type="ARBA" id="ARBA00022771"/>
    </source>
</evidence>
<proteinExistence type="predicted"/>
<feature type="domain" description="C2H2-type" evidence="9">
    <location>
        <begin position="206"/>
        <end position="233"/>
    </location>
</feature>
<dbReference type="PROSITE" id="PS00028">
    <property type="entry name" value="ZINC_FINGER_C2H2_1"/>
    <property type="match status" value="4"/>
</dbReference>
<evidence type="ECO:0000256" key="1">
    <source>
        <dbReference type="ARBA" id="ARBA00004123"/>
    </source>
</evidence>
<keyword evidence="4 7" id="KW-0863">Zinc-finger</keyword>
<dbReference type="GO" id="GO:0000981">
    <property type="term" value="F:DNA-binding transcription factor activity, RNA polymerase II-specific"/>
    <property type="evidence" value="ECO:0007669"/>
    <property type="project" value="TreeGrafter"/>
</dbReference>
<keyword evidence="11" id="KW-1185">Reference proteome</keyword>
<sequence>MPRSFLVKRGGLHHLHSAARSPSPGLTPVTFSQMVKKTGSQYTPVWDSAAKMPEKIQKESAVFFQQDLQAAEHLSGSKDPQLFSAKSHDYTTEPCSPVNSNTTSTAEEVNPYLPKPALYPRLHGDSDYPEKLSLGLGDLSQPPTILRDTRSHECPFCSKMFSCLSSLKTHIYRSHRSRSPLTPAHIKSSRTDMKRSSHRSNKERTFGCTECGKVFKRSSTLSTHLLIHSDTRPFPCQYCGKSFHQKSDMKKHTFIHTGEKPHVCQICGKAFSQSSNLITHTRKHRDERPYCCPPSFLQLPAQSGAAVAPGAPLWPQRSPHL</sequence>
<evidence type="ECO:0000256" key="7">
    <source>
        <dbReference type="PROSITE-ProRule" id="PRU00042"/>
    </source>
</evidence>
<feature type="region of interest" description="Disordered" evidence="8">
    <location>
        <begin position="88"/>
        <end position="110"/>
    </location>
</feature>
<gene>
    <name evidence="10" type="ORF">XNOV1_A003131</name>
</gene>
<keyword evidence="5" id="KW-0862">Zinc</keyword>
<dbReference type="FunFam" id="3.30.160.60:FF:000432">
    <property type="entry name" value="zinc finger protein Gfi-1b isoform X1"/>
    <property type="match status" value="1"/>
</dbReference>
<dbReference type="GO" id="GO:0005634">
    <property type="term" value="C:nucleus"/>
    <property type="evidence" value="ECO:0007669"/>
    <property type="project" value="UniProtKB-SubCell"/>
</dbReference>
<dbReference type="Pfam" id="PF00096">
    <property type="entry name" value="zf-C2H2"/>
    <property type="match status" value="3"/>
</dbReference>
<dbReference type="Gene3D" id="3.30.160.60">
    <property type="entry name" value="Classic Zinc Finger"/>
    <property type="match status" value="3"/>
</dbReference>
<dbReference type="PANTHER" id="PTHR24394:SF44">
    <property type="entry name" value="ZINC FINGER PROTEIN 271-LIKE"/>
    <property type="match status" value="1"/>
</dbReference>
<name>A0AAV1EY58_XYRNO</name>
<organism evidence="10 11">
    <name type="scientific">Xyrichtys novacula</name>
    <name type="common">Pearly razorfish</name>
    <name type="synonym">Hemipteronotus novacula</name>
    <dbReference type="NCBI Taxonomy" id="13765"/>
    <lineage>
        <taxon>Eukaryota</taxon>
        <taxon>Metazoa</taxon>
        <taxon>Chordata</taxon>
        <taxon>Craniata</taxon>
        <taxon>Vertebrata</taxon>
        <taxon>Euteleostomi</taxon>
        <taxon>Actinopterygii</taxon>
        <taxon>Neopterygii</taxon>
        <taxon>Teleostei</taxon>
        <taxon>Neoteleostei</taxon>
        <taxon>Acanthomorphata</taxon>
        <taxon>Eupercaria</taxon>
        <taxon>Labriformes</taxon>
        <taxon>Labridae</taxon>
        <taxon>Xyrichtys</taxon>
    </lineage>
</organism>
<evidence type="ECO:0000256" key="2">
    <source>
        <dbReference type="ARBA" id="ARBA00022723"/>
    </source>
</evidence>
<dbReference type="PROSITE" id="PS50157">
    <property type="entry name" value="ZINC_FINGER_C2H2_2"/>
    <property type="match status" value="4"/>
</dbReference>
<dbReference type="FunFam" id="3.30.160.60:FF:000245">
    <property type="entry name" value="zinc finger protein Gfi-1"/>
    <property type="match status" value="1"/>
</dbReference>
<feature type="domain" description="C2H2-type" evidence="9">
    <location>
        <begin position="234"/>
        <end position="261"/>
    </location>
</feature>
<feature type="domain" description="C2H2-type" evidence="9">
    <location>
        <begin position="152"/>
        <end position="180"/>
    </location>
</feature>
<dbReference type="InterPro" id="IPR036236">
    <property type="entry name" value="Znf_C2H2_sf"/>
</dbReference>
<dbReference type="AlphaFoldDB" id="A0AAV1EY58"/>
<protein>
    <submittedName>
        <fullName evidence="10">Zinc finger protein Gfi-1b-like isoform X1</fullName>
    </submittedName>
</protein>
<feature type="domain" description="C2H2-type" evidence="9">
    <location>
        <begin position="262"/>
        <end position="289"/>
    </location>
</feature>